<dbReference type="GO" id="GO:0005886">
    <property type="term" value="C:plasma membrane"/>
    <property type="evidence" value="ECO:0007669"/>
    <property type="project" value="UniProtKB-SubCell"/>
</dbReference>
<dbReference type="PANTHER" id="PTHR30250">
    <property type="entry name" value="PST FAMILY PREDICTED COLANIC ACID TRANSPORTER"/>
    <property type="match status" value="1"/>
</dbReference>
<keyword evidence="4 7" id="KW-0812">Transmembrane</keyword>
<feature type="transmembrane region" description="Helical" evidence="7">
    <location>
        <begin position="193"/>
        <end position="213"/>
    </location>
</feature>
<evidence type="ECO:0000256" key="4">
    <source>
        <dbReference type="ARBA" id="ARBA00022692"/>
    </source>
</evidence>
<name>A0AA40VR95_9NOST</name>
<evidence type="ECO:0000256" key="5">
    <source>
        <dbReference type="ARBA" id="ARBA00022989"/>
    </source>
</evidence>
<protein>
    <submittedName>
        <fullName evidence="8">Lipopolysaccharide biosynthesis protein</fullName>
    </submittedName>
</protein>
<dbReference type="PANTHER" id="PTHR30250:SF10">
    <property type="entry name" value="LIPOPOLYSACCHARIDE BIOSYNTHESIS PROTEIN WZXC"/>
    <property type="match status" value="1"/>
</dbReference>
<dbReference type="InterPro" id="IPR050833">
    <property type="entry name" value="Poly_Biosynth_Transport"/>
</dbReference>
<evidence type="ECO:0000313" key="8">
    <source>
        <dbReference type="EMBL" id="MBD6616577.1"/>
    </source>
</evidence>
<feature type="transmembrane region" description="Helical" evidence="7">
    <location>
        <begin position="131"/>
        <end position="149"/>
    </location>
</feature>
<evidence type="ECO:0000256" key="3">
    <source>
        <dbReference type="ARBA" id="ARBA00022475"/>
    </source>
</evidence>
<feature type="transmembrane region" description="Helical" evidence="7">
    <location>
        <begin position="439"/>
        <end position="459"/>
    </location>
</feature>
<comment type="caution">
    <text evidence="8">The sequence shown here is derived from an EMBL/GenBank/DDBJ whole genome shotgun (WGS) entry which is preliminary data.</text>
</comment>
<dbReference type="RefSeq" id="WP_191757821.1">
    <property type="nucleotide sequence ID" value="NZ_VJXY01000011.1"/>
</dbReference>
<feature type="transmembrane region" description="Helical" evidence="7">
    <location>
        <begin position="344"/>
        <end position="365"/>
    </location>
</feature>
<evidence type="ECO:0000256" key="6">
    <source>
        <dbReference type="ARBA" id="ARBA00023136"/>
    </source>
</evidence>
<feature type="transmembrane region" description="Helical" evidence="7">
    <location>
        <begin position="465"/>
        <end position="484"/>
    </location>
</feature>
<sequence length="499" mass="55035">MKNLFSNDKNDKYFRTDHLKADLKGRSVRGGAITMVAQVLKFSLNLVSNVVLARLLTPQDYGLIGMVTAVIGFVGLFKDLGLSMATVQKEEINHEQVSTLFWVNVALSLTAALITAAIAPGIAWFYNEPRLIWITLALSVGIIFGGFSVQHSALLNRQMQYKALVFNDIRAMVIGILAALVAAWYGLGYWALVILPLVSGFAGVIGLWIACAWRPGLPVWRSGVGSMLAFGGHLTGFTTINYFARNLDNVLIGKYWGAQQLGLYAKAYQLLVLPINQINAPITAVAIPSLSRLQQEPEQFRHYYLKAISVIAFLTTPTIIFMIVASEDIIGFLLGSQWLGASTIFRLLAISALVQPLCNTTGWLYISRGRSDRMFKWGLFSSSWLVTSFFIGLPYQASGVALSYAIAMLLQAFPCIYYATRGTSITMLDVFEAVKQTFISSVVAGAAILGIKICIGSSLPIWATVIIYAAVMSLVYLGLMFYVFKMKNFYLSFLREFKK</sequence>
<comment type="similarity">
    <text evidence="2">Belongs to the polysaccharide synthase family.</text>
</comment>
<feature type="transmembrane region" description="Helical" evidence="7">
    <location>
        <begin position="61"/>
        <end position="80"/>
    </location>
</feature>
<feature type="transmembrane region" description="Helical" evidence="7">
    <location>
        <begin position="303"/>
        <end position="324"/>
    </location>
</feature>
<evidence type="ECO:0000256" key="1">
    <source>
        <dbReference type="ARBA" id="ARBA00004651"/>
    </source>
</evidence>
<dbReference type="Pfam" id="PF13440">
    <property type="entry name" value="Polysacc_synt_3"/>
    <property type="match status" value="1"/>
</dbReference>
<dbReference type="AlphaFoldDB" id="A0AA40VR95"/>
<comment type="subcellular location">
    <subcellularLocation>
        <location evidence="1">Cell membrane</location>
        <topology evidence="1">Multi-pass membrane protein</topology>
    </subcellularLocation>
</comment>
<keyword evidence="3" id="KW-1003">Cell membrane</keyword>
<feature type="transmembrane region" description="Helical" evidence="7">
    <location>
        <begin position="169"/>
        <end position="187"/>
    </location>
</feature>
<keyword evidence="9" id="KW-1185">Reference proteome</keyword>
<feature type="transmembrane region" description="Helical" evidence="7">
    <location>
        <begin position="401"/>
        <end position="419"/>
    </location>
</feature>
<accession>A0AA40VR95</accession>
<dbReference type="CDD" id="cd13127">
    <property type="entry name" value="MATE_tuaB_like"/>
    <property type="match status" value="1"/>
</dbReference>
<keyword evidence="6 7" id="KW-0472">Membrane</keyword>
<evidence type="ECO:0000313" key="9">
    <source>
        <dbReference type="Proteomes" id="UP001165986"/>
    </source>
</evidence>
<dbReference type="Proteomes" id="UP001165986">
    <property type="component" value="Unassembled WGS sequence"/>
</dbReference>
<evidence type="ECO:0000256" key="2">
    <source>
        <dbReference type="ARBA" id="ARBA00007430"/>
    </source>
</evidence>
<proteinExistence type="inferred from homology"/>
<dbReference type="EMBL" id="VJXY01000011">
    <property type="protein sequence ID" value="MBD6616577.1"/>
    <property type="molecule type" value="Genomic_DNA"/>
</dbReference>
<keyword evidence="5 7" id="KW-1133">Transmembrane helix</keyword>
<feature type="transmembrane region" description="Helical" evidence="7">
    <location>
        <begin position="377"/>
        <end position="395"/>
    </location>
</feature>
<reference evidence="8" key="1">
    <citation type="submission" date="2019-07" db="EMBL/GenBank/DDBJ databases">
        <title>Toxilogical consequences of a new and cryptic species of cyanobacteria (Komarekiella delphini-convector) recovered from the epidermis of a bottlenose dolphin and 1500 ft. in the air.</title>
        <authorList>
            <person name="Brown A.O."/>
            <person name="Dvorak P."/>
            <person name="Villanueva C.D."/>
            <person name="Foss A.J."/>
            <person name="Garvey A.D."/>
            <person name="Gibson Q.A."/>
            <person name="Johansen J.R."/>
            <person name="Casamatta D.A."/>
        </authorList>
    </citation>
    <scope>NUCLEOTIDE SEQUENCE</scope>
    <source>
        <strain evidence="8">SJRDD-AB1</strain>
    </source>
</reference>
<gene>
    <name evidence="8" type="ORF">FNW02_12215</name>
</gene>
<organism evidence="8 9">
    <name type="scientific">Komarekiella delphini-convector SJRDD-AB1</name>
    <dbReference type="NCBI Taxonomy" id="2593771"/>
    <lineage>
        <taxon>Bacteria</taxon>
        <taxon>Bacillati</taxon>
        <taxon>Cyanobacteriota</taxon>
        <taxon>Cyanophyceae</taxon>
        <taxon>Nostocales</taxon>
        <taxon>Nostocaceae</taxon>
        <taxon>Komarekiella</taxon>
        <taxon>Komarekiella delphini-convector</taxon>
    </lineage>
</organism>
<evidence type="ECO:0000256" key="7">
    <source>
        <dbReference type="SAM" id="Phobius"/>
    </source>
</evidence>
<feature type="transmembrane region" description="Helical" evidence="7">
    <location>
        <begin position="101"/>
        <end position="125"/>
    </location>
</feature>